<keyword evidence="2" id="KW-1185">Reference proteome</keyword>
<organism evidence="1 2">
    <name type="scientific">Meganyctiphanes norvegica</name>
    <name type="common">Northern krill</name>
    <name type="synonym">Thysanopoda norvegica</name>
    <dbReference type="NCBI Taxonomy" id="48144"/>
    <lineage>
        <taxon>Eukaryota</taxon>
        <taxon>Metazoa</taxon>
        <taxon>Ecdysozoa</taxon>
        <taxon>Arthropoda</taxon>
        <taxon>Crustacea</taxon>
        <taxon>Multicrustacea</taxon>
        <taxon>Malacostraca</taxon>
        <taxon>Eumalacostraca</taxon>
        <taxon>Eucarida</taxon>
        <taxon>Euphausiacea</taxon>
        <taxon>Euphausiidae</taxon>
        <taxon>Meganyctiphanes</taxon>
    </lineage>
</organism>
<dbReference type="EMBL" id="CAXKWB010030755">
    <property type="protein sequence ID" value="CAL4138365.1"/>
    <property type="molecule type" value="Genomic_DNA"/>
</dbReference>
<gene>
    <name evidence="1" type="ORF">MNOR_LOCUS28206</name>
</gene>
<dbReference type="Proteomes" id="UP001497623">
    <property type="component" value="Unassembled WGS sequence"/>
</dbReference>
<protein>
    <submittedName>
        <fullName evidence="1">Uncharacterized protein</fullName>
    </submittedName>
</protein>
<comment type="caution">
    <text evidence="1">The sequence shown here is derived from an EMBL/GenBank/DDBJ whole genome shotgun (WGS) entry which is preliminary data.</text>
</comment>
<feature type="non-terminal residue" evidence="1">
    <location>
        <position position="108"/>
    </location>
</feature>
<evidence type="ECO:0000313" key="1">
    <source>
        <dbReference type="EMBL" id="CAL4138365.1"/>
    </source>
</evidence>
<name>A0AAV2RQM4_MEGNR</name>
<proteinExistence type="predicted"/>
<feature type="non-terminal residue" evidence="1">
    <location>
        <position position="1"/>
    </location>
</feature>
<dbReference type="AlphaFoldDB" id="A0AAV2RQM4"/>
<sequence length="108" mass="11718">DGLVDANDGLESEECLGRTLCDANQVLMKEADTGNSLDGYVGGMVASLMSQVAAKAFTDHQQDRYVWAVSAGEAGRNGTDCQLLFPQCTRTFPTSPTHFWNQHNALYS</sequence>
<reference evidence="1 2" key="1">
    <citation type="submission" date="2024-05" db="EMBL/GenBank/DDBJ databases">
        <authorList>
            <person name="Wallberg A."/>
        </authorList>
    </citation>
    <scope>NUCLEOTIDE SEQUENCE [LARGE SCALE GENOMIC DNA]</scope>
</reference>
<evidence type="ECO:0000313" key="2">
    <source>
        <dbReference type="Proteomes" id="UP001497623"/>
    </source>
</evidence>
<accession>A0AAV2RQM4</accession>
<dbReference type="Pfam" id="PF07841">
    <property type="entry name" value="DM4_12"/>
    <property type="match status" value="1"/>
</dbReference>
<dbReference type="InterPro" id="IPR006631">
    <property type="entry name" value="DM4_12"/>
</dbReference>